<evidence type="ECO:0000259" key="2">
    <source>
        <dbReference type="Pfam" id="PF12697"/>
    </source>
</evidence>
<dbReference type="InterPro" id="IPR029058">
    <property type="entry name" value="AB_hydrolase_fold"/>
</dbReference>
<dbReference type="STRING" id="937218.SAMN06297251_12135"/>
<evidence type="ECO:0000256" key="1">
    <source>
        <dbReference type="SAM" id="Phobius"/>
    </source>
</evidence>
<protein>
    <submittedName>
        <fullName evidence="3">Esterase/lipase</fullName>
    </submittedName>
</protein>
<sequence length="326" mass="35298">MGTALRVLLAVLCLVLVLGGAFWVFGPREPVDLTIRFDPASIGDDPEAYLKRREADIPNLRSSAEKEIVWADPRSKAKTPIAFIYLHGFSAAKPETRPLLDIAAREIGANLFYTRLTGHGRDPAAMPQTSVNDWLNDLAEAIAIGRRIGERVVIVGTSTGATLATLGTSVPGLMDGVAGLVFISPNYAVNDPLAFMLEVPMARTLLPRLGGAMRGFEPSNEAEAEGWTWRYPTEAVAPLGALVRAVRSLDPAAIELPLLVFRSDLDRVVKPEATTLFIARWGGPHEIVTVNDGDDPNHHVLAGNVLSPSTTMRLASRIVEWVKALR</sequence>
<evidence type="ECO:0000313" key="3">
    <source>
        <dbReference type="EMBL" id="SMD04852.1"/>
    </source>
</evidence>
<feature type="domain" description="AB hydrolase-1" evidence="2">
    <location>
        <begin position="84"/>
        <end position="292"/>
    </location>
</feature>
<dbReference type="Proteomes" id="UP000192656">
    <property type="component" value="Unassembled WGS sequence"/>
</dbReference>
<name>A0A1W2E5Z7_9HYPH</name>
<dbReference type="InterPro" id="IPR000073">
    <property type="entry name" value="AB_hydrolase_1"/>
</dbReference>
<evidence type="ECO:0000313" key="4">
    <source>
        <dbReference type="Proteomes" id="UP000192656"/>
    </source>
</evidence>
<keyword evidence="1" id="KW-0472">Membrane</keyword>
<gene>
    <name evidence="3" type="ORF">SAMN06297251_12135</name>
</gene>
<accession>A0A1W2E5Z7</accession>
<keyword evidence="4" id="KW-1185">Reference proteome</keyword>
<keyword evidence="1" id="KW-0812">Transmembrane</keyword>
<dbReference type="Pfam" id="PF12697">
    <property type="entry name" value="Abhydrolase_6"/>
    <property type="match status" value="1"/>
</dbReference>
<keyword evidence="1" id="KW-1133">Transmembrane helix</keyword>
<dbReference type="RefSeq" id="WP_084411940.1">
    <property type="nucleotide sequence ID" value="NZ_FWXR01000021.1"/>
</dbReference>
<organism evidence="3 4">
    <name type="scientific">Fulvimarina manganoxydans</name>
    <dbReference type="NCBI Taxonomy" id="937218"/>
    <lineage>
        <taxon>Bacteria</taxon>
        <taxon>Pseudomonadati</taxon>
        <taxon>Pseudomonadota</taxon>
        <taxon>Alphaproteobacteria</taxon>
        <taxon>Hyphomicrobiales</taxon>
        <taxon>Aurantimonadaceae</taxon>
        <taxon>Fulvimarina</taxon>
    </lineage>
</organism>
<dbReference type="Gene3D" id="3.40.50.1820">
    <property type="entry name" value="alpha/beta hydrolase"/>
    <property type="match status" value="1"/>
</dbReference>
<feature type="transmembrane region" description="Helical" evidence="1">
    <location>
        <begin position="7"/>
        <end position="26"/>
    </location>
</feature>
<reference evidence="3 4" key="1">
    <citation type="submission" date="2017-04" db="EMBL/GenBank/DDBJ databases">
        <authorList>
            <person name="Afonso C.L."/>
            <person name="Miller P.J."/>
            <person name="Scott M.A."/>
            <person name="Spackman E."/>
            <person name="Goraichik I."/>
            <person name="Dimitrov K.M."/>
            <person name="Suarez D.L."/>
            <person name="Swayne D.E."/>
        </authorList>
    </citation>
    <scope>NUCLEOTIDE SEQUENCE [LARGE SCALE GENOMIC DNA]</scope>
    <source>
        <strain evidence="3 4">CGMCC 1.10972</strain>
    </source>
</reference>
<dbReference type="SUPFAM" id="SSF53474">
    <property type="entry name" value="alpha/beta-Hydrolases"/>
    <property type="match status" value="1"/>
</dbReference>
<dbReference type="AlphaFoldDB" id="A0A1W2E5Z7"/>
<proteinExistence type="predicted"/>
<dbReference type="EMBL" id="FWXR01000021">
    <property type="protein sequence ID" value="SMD04852.1"/>
    <property type="molecule type" value="Genomic_DNA"/>
</dbReference>
<dbReference type="OrthoDB" id="5416147at2"/>